<dbReference type="AlphaFoldDB" id="A0A5J5C680"/>
<name>A0A5J5C680_9ASTE</name>
<evidence type="ECO:0000313" key="6">
    <source>
        <dbReference type="Proteomes" id="UP000325577"/>
    </source>
</evidence>
<dbReference type="SMART" id="SM00297">
    <property type="entry name" value="BROMO"/>
    <property type="match status" value="1"/>
</dbReference>
<feature type="compositionally biased region" description="Polar residues" evidence="3">
    <location>
        <begin position="805"/>
        <end position="815"/>
    </location>
</feature>
<feature type="domain" description="Bromo" evidence="4">
    <location>
        <begin position="135"/>
        <end position="205"/>
    </location>
</feature>
<dbReference type="PANTHER" id="PTHR22881">
    <property type="entry name" value="BROMODOMAIN CONTAINING PROTEIN"/>
    <property type="match status" value="1"/>
</dbReference>
<dbReference type="PANTHER" id="PTHR22881:SF26">
    <property type="entry name" value="BROMODOMAIN CONTAINING PROTEIN, EXPRESSED"/>
    <property type="match status" value="1"/>
</dbReference>
<dbReference type="CDD" id="cd04369">
    <property type="entry name" value="Bromodomain"/>
    <property type="match status" value="1"/>
</dbReference>
<keyword evidence="6" id="KW-1185">Reference proteome</keyword>
<feature type="region of interest" description="Disordered" evidence="3">
    <location>
        <begin position="1"/>
        <end position="119"/>
    </location>
</feature>
<feature type="region of interest" description="Disordered" evidence="3">
    <location>
        <begin position="802"/>
        <end position="824"/>
    </location>
</feature>
<feature type="compositionally biased region" description="Pro residues" evidence="3">
    <location>
        <begin position="51"/>
        <end position="61"/>
    </location>
</feature>
<gene>
    <name evidence="5" type="ORF">F0562_002150</name>
</gene>
<dbReference type="SUPFAM" id="SSF47370">
    <property type="entry name" value="Bromodomain"/>
    <property type="match status" value="1"/>
</dbReference>
<feature type="region of interest" description="Disordered" evidence="3">
    <location>
        <begin position="233"/>
        <end position="253"/>
    </location>
</feature>
<feature type="compositionally biased region" description="Low complexity" evidence="3">
    <location>
        <begin position="28"/>
        <end position="50"/>
    </location>
</feature>
<dbReference type="InterPro" id="IPR051831">
    <property type="entry name" value="Bromodomain_contain_prot"/>
</dbReference>
<accession>A0A5J5C680</accession>
<evidence type="ECO:0000256" key="2">
    <source>
        <dbReference type="PROSITE-ProRule" id="PRU00035"/>
    </source>
</evidence>
<evidence type="ECO:0000256" key="1">
    <source>
        <dbReference type="ARBA" id="ARBA00023117"/>
    </source>
</evidence>
<dbReference type="InterPro" id="IPR036427">
    <property type="entry name" value="Bromodomain-like_sf"/>
</dbReference>
<reference evidence="5 6" key="1">
    <citation type="submission" date="2019-09" db="EMBL/GenBank/DDBJ databases">
        <title>A chromosome-level genome assembly of the Chinese tupelo Nyssa sinensis.</title>
        <authorList>
            <person name="Yang X."/>
            <person name="Kang M."/>
            <person name="Yang Y."/>
            <person name="Xiong H."/>
            <person name="Wang M."/>
            <person name="Zhang Z."/>
            <person name="Wang Z."/>
            <person name="Wu H."/>
            <person name="Ma T."/>
            <person name="Liu J."/>
            <person name="Xi Z."/>
        </authorList>
    </citation>
    <scope>NUCLEOTIDE SEQUENCE [LARGE SCALE GENOMIC DNA]</scope>
    <source>
        <strain evidence="5">J267</strain>
        <tissue evidence="5">Leaf</tissue>
    </source>
</reference>
<organism evidence="5 6">
    <name type="scientific">Nyssa sinensis</name>
    <dbReference type="NCBI Taxonomy" id="561372"/>
    <lineage>
        <taxon>Eukaryota</taxon>
        <taxon>Viridiplantae</taxon>
        <taxon>Streptophyta</taxon>
        <taxon>Embryophyta</taxon>
        <taxon>Tracheophyta</taxon>
        <taxon>Spermatophyta</taxon>
        <taxon>Magnoliopsida</taxon>
        <taxon>eudicotyledons</taxon>
        <taxon>Gunneridae</taxon>
        <taxon>Pentapetalae</taxon>
        <taxon>asterids</taxon>
        <taxon>Cornales</taxon>
        <taxon>Nyssaceae</taxon>
        <taxon>Nyssa</taxon>
    </lineage>
</organism>
<dbReference type="PROSITE" id="PS00633">
    <property type="entry name" value="BROMODOMAIN_1"/>
    <property type="match status" value="1"/>
</dbReference>
<evidence type="ECO:0000259" key="4">
    <source>
        <dbReference type="PROSITE" id="PS50014"/>
    </source>
</evidence>
<dbReference type="EMBL" id="CM018031">
    <property type="protein sequence ID" value="KAA8550466.1"/>
    <property type="molecule type" value="Genomic_DNA"/>
</dbReference>
<feature type="compositionally biased region" description="Basic and acidic residues" evidence="3">
    <location>
        <begin position="99"/>
        <end position="108"/>
    </location>
</feature>
<dbReference type="PROSITE" id="PS50014">
    <property type="entry name" value="BROMODOMAIN_2"/>
    <property type="match status" value="1"/>
</dbReference>
<evidence type="ECO:0000313" key="5">
    <source>
        <dbReference type="EMBL" id="KAA8550466.1"/>
    </source>
</evidence>
<feature type="compositionally biased region" description="Basic and acidic residues" evidence="3">
    <location>
        <begin position="18"/>
        <end position="27"/>
    </location>
</feature>
<dbReference type="InterPro" id="IPR018359">
    <property type="entry name" value="Bromodomain_CS"/>
</dbReference>
<dbReference type="Proteomes" id="UP000325577">
    <property type="component" value="Linkage Group LG0"/>
</dbReference>
<dbReference type="Pfam" id="PF00439">
    <property type="entry name" value="Bromodomain"/>
    <property type="match status" value="1"/>
</dbReference>
<keyword evidence="1 2" id="KW-0103">Bromodomain</keyword>
<protein>
    <recommendedName>
        <fullName evidence="4">Bromo domain-containing protein</fullName>
    </recommendedName>
</protein>
<dbReference type="PRINTS" id="PR00503">
    <property type="entry name" value="BROMODOMAIN"/>
</dbReference>
<dbReference type="InterPro" id="IPR001487">
    <property type="entry name" value="Bromodomain"/>
</dbReference>
<dbReference type="Gene3D" id="1.20.920.10">
    <property type="entry name" value="Bromodomain-like"/>
    <property type="match status" value="1"/>
</dbReference>
<feature type="compositionally biased region" description="Polar residues" evidence="3">
    <location>
        <begin position="89"/>
        <end position="98"/>
    </location>
</feature>
<evidence type="ECO:0000256" key="3">
    <source>
        <dbReference type="SAM" id="MobiDB-lite"/>
    </source>
</evidence>
<sequence length="1078" mass="117836">MLEGQKRKSARILALEASNKKKKEENKNLNTQPEQEQEQVAEASQRNAATPTPPPPPPAPPVLHRSGSGQPLPEHRRGRKKKRLDEVAASSSAPTTQQNEDKPKHEDPPISNATLPSVQRTPEKRILEFILDILQRRDTHEIFAQPVDPKEVEGYYDIIEKPMDFGTMRAKLQEGMYTTLEQFENDVFLISSNAMHFNSSATIYFRQARAIHELAKRVFNTLKTDPQKIEDEFLQTRRRGRKPRGETGASRTKLSNNLRRNIRVYWGSSSSNPLVDQGGVEILPGTERRQTYNLGASLLGQNKPIISTVYKCSKQLVPDNGGAGYKESLMQFAKDLGPTAQMVVNRKLRCLEAINYQSQPPSRFYQQSQTPTRSAQYPNYLISSPASQGGLTCIDGVINNQMPRRLGIEGAAAAGGKSVLIGDRRNIHGGANTGMMALASDRMSMHGAASKGKGVLIGEGMDISSGTHGGKMALPSGRMDIHGLASKGKNVLIDDGMDIYGGTWGGKMNLPSGRLDKGKNVLAGDSTDIYDGTCGEKLMAGAIRAAYKGKNVLTSDSMNMYGGVCRDQMALTNASSRVDIHNAASKLKNIFAGESMDIYNSAFGGKMNLARGRADGHGAFREAMGPPVDIMGIRIQGERAHAINREAIDSSFHGGMAVNTSGIRDAHGLSRGMIQPSDERGFLQAVGDDVAHSSAGIREAFGAYYMDLLRGAVGEDGAYQNQNIQNQLGPYLPSPGTANLRNPIAGIKDTSERYVTKDVVGSSQLGDRVHPVQLASESQPRLPEFMFRGNQHPKSIVHPSKFIKPSSSDQTSTSLHAPGSHSLGGLEQTIALPNRNYGDHSAQVSQAVERTQPALWGLQGLYDFPQFQPRFNLLGKNALVQQELQFPLDDQDALMQRQAQLTSVPYMQTQISELDPLGQGAFVPQQSQLAPASFLLPTEVNLLGEDVFPQRPNLFAQNIQQQGWDAFAQQVQLAMVPCANANPLGEDVYMQQDPQVELAQYMQQQQPQPGDMNLLGEAVFLPQETQLTVPPQPQGQILDAGNFCRRTPLQGEGAETDAQSIWDDEQQGNQHPDLALQL</sequence>
<proteinExistence type="predicted"/>
<dbReference type="OrthoDB" id="21449at2759"/>